<name>F6Y8U3_CIOIN</name>
<dbReference type="InterPro" id="IPR036610">
    <property type="entry name" value="PEBP-like_sf"/>
</dbReference>
<accession>F6Y8U3</accession>
<reference evidence="1" key="3">
    <citation type="submission" date="2025-08" db="UniProtKB">
        <authorList>
            <consortium name="Ensembl"/>
        </authorList>
    </citation>
    <scope>IDENTIFICATION</scope>
</reference>
<dbReference type="EMBL" id="EAAA01000130">
    <property type="status" value="NOT_ANNOTATED_CDS"/>
    <property type="molecule type" value="Genomic_DNA"/>
</dbReference>
<protein>
    <recommendedName>
        <fullName evidence="3">Phosphatidylethanolamine-binding protein</fullName>
    </recommendedName>
</protein>
<organism evidence="1 2">
    <name type="scientific">Ciona intestinalis</name>
    <name type="common">Transparent sea squirt</name>
    <name type="synonym">Ascidia intestinalis</name>
    <dbReference type="NCBI Taxonomy" id="7719"/>
    <lineage>
        <taxon>Eukaryota</taxon>
        <taxon>Metazoa</taxon>
        <taxon>Chordata</taxon>
        <taxon>Tunicata</taxon>
        <taxon>Ascidiacea</taxon>
        <taxon>Phlebobranchia</taxon>
        <taxon>Cionidae</taxon>
        <taxon>Ciona</taxon>
    </lineage>
</organism>
<dbReference type="InParanoid" id="F6Y8U3"/>
<dbReference type="SUPFAM" id="SSF49777">
    <property type="entry name" value="PEBP-like"/>
    <property type="match status" value="1"/>
</dbReference>
<dbReference type="Gene3D" id="3.90.280.10">
    <property type="entry name" value="PEBP-like"/>
    <property type="match status" value="1"/>
</dbReference>
<dbReference type="HOGENOM" id="CLU_166954_0_0_1"/>
<dbReference type="Ensembl" id="ENSCINT00000007360.3">
    <property type="protein sequence ID" value="ENSCINP00000007360.3"/>
    <property type="gene ID" value="ENSCING00000003577.3"/>
</dbReference>
<dbReference type="CDD" id="cd00866">
    <property type="entry name" value="PEBP_euk"/>
    <property type="match status" value="1"/>
</dbReference>
<sequence>MVDPDAPSAAQHTYRSWLHYLGSNLKPNSQDGELNLNAPENNIITKYNGPSPPIGSGPHHYQVYVFKQEEAYDQAPIRNRAKFNVENFKRSHSLELVGKAGFITER</sequence>
<keyword evidence="2" id="KW-1185">Reference proteome</keyword>
<dbReference type="InterPro" id="IPR035810">
    <property type="entry name" value="PEBP_euk"/>
</dbReference>
<proteinExistence type="predicted"/>
<evidence type="ECO:0000313" key="2">
    <source>
        <dbReference type="Proteomes" id="UP000008144"/>
    </source>
</evidence>
<reference evidence="1" key="2">
    <citation type="journal article" date="2008" name="Genome Biol.">
        <title>Improved genome assembly and evidence-based global gene model set for the chordate Ciona intestinalis: new insight into intron and operon populations.</title>
        <authorList>
            <person name="Satou Y."/>
            <person name="Mineta K."/>
            <person name="Ogasawara M."/>
            <person name="Sasakura Y."/>
            <person name="Shoguchi E."/>
            <person name="Ueno K."/>
            <person name="Yamada L."/>
            <person name="Matsumoto J."/>
            <person name="Wasserscheid J."/>
            <person name="Dewar K."/>
            <person name="Wiley G.B."/>
            <person name="Macmil S.L."/>
            <person name="Roe B.A."/>
            <person name="Zeller R.W."/>
            <person name="Hastings K.E."/>
            <person name="Lemaire P."/>
            <person name="Lindquist E."/>
            <person name="Endo T."/>
            <person name="Hotta K."/>
            <person name="Inaba K."/>
        </authorList>
    </citation>
    <scope>NUCLEOTIDE SEQUENCE [LARGE SCALE GENOMIC DNA]</scope>
    <source>
        <strain evidence="1">wild type</strain>
    </source>
</reference>
<evidence type="ECO:0008006" key="3">
    <source>
        <dbReference type="Google" id="ProtNLM"/>
    </source>
</evidence>
<dbReference type="AlphaFoldDB" id="F6Y8U3"/>
<dbReference type="PANTHER" id="PTHR11362:SF82">
    <property type="entry name" value="PHOSPHATIDYLETHANOLAMINE-BINDING PROTEIN 4"/>
    <property type="match status" value="1"/>
</dbReference>
<dbReference type="GeneTree" id="ENSGT00940000162387"/>
<dbReference type="PANTHER" id="PTHR11362">
    <property type="entry name" value="PHOSPHATIDYLETHANOLAMINE-BINDING PROTEIN"/>
    <property type="match status" value="1"/>
</dbReference>
<reference evidence="1" key="4">
    <citation type="submission" date="2025-09" db="UniProtKB">
        <authorList>
            <consortium name="Ensembl"/>
        </authorList>
    </citation>
    <scope>IDENTIFICATION</scope>
</reference>
<dbReference type="InterPro" id="IPR008914">
    <property type="entry name" value="PEBP"/>
</dbReference>
<dbReference type="STRING" id="7719.ENSCINP00000007360"/>
<reference evidence="2" key="1">
    <citation type="journal article" date="2002" name="Science">
        <title>The draft genome of Ciona intestinalis: insights into chordate and vertebrate origins.</title>
        <authorList>
            <person name="Dehal P."/>
            <person name="Satou Y."/>
            <person name="Campbell R.K."/>
            <person name="Chapman J."/>
            <person name="Degnan B."/>
            <person name="De Tomaso A."/>
            <person name="Davidson B."/>
            <person name="Di Gregorio A."/>
            <person name="Gelpke M."/>
            <person name="Goodstein D.M."/>
            <person name="Harafuji N."/>
            <person name="Hastings K.E."/>
            <person name="Ho I."/>
            <person name="Hotta K."/>
            <person name="Huang W."/>
            <person name="Kawashima T."/>
            <person name="Lemaire P."/>
            <person name="Martinez D."/>
            <person name="Meinertzhagen I.A."/>
            <person name="Necula S."/>
            <person name="Nonaka M."/>
            <person name="Putnam N."/>
            <person name="Rash S."/>
            <person name="Saiga H."/>
            <person name="Satake M."/>
            <person name="Terry A."/>
            <person name="Yamada L."/>
            <person name="Wang H.G."/>
            <person name="Awazu S."/>
            <person name="Azumi K."/>
            <person name="Boore J."/>
            <person name="Branno M."/>
            <person name="Chin-Bow S."/>
            <person name="DeSantis R."/>
            <person name="Doyle S."/>
            <person name="Francino P."/>
            <person name="Keys D.N."/>
            <person name="Haga S."/>
            <person name="Hayashi H."/>
            <person name="Hino K."/>
            <person name="Imai K.S."/>
            <person name="Inaba K."/>
            <person name="Kano S."/>
            <person name="Kobayashi K."/>
            <person name="Kobayashi M."/>
            <person name="Lee B.I."/>
            <person name="Makabe K.W."/>
            <person name="Manohar C."/>
            <person name="Matassi G."/>
            <person name="Medina M."/>
            <person name="Mochizuki Y."/>
            <person name="Mount S."/>
            <person name="Morishita T."/>
            <person name="Miura S."/>
            <person name="Nakayama A."/>
            <person name="Nishizaka S."/>
            <person name="Nomoto H."/>
            <person name="Ohta F."/>
            <person name="Oishi K."/>
            <person name="Rigoutsos I."/>
            <person name="Sano M."/>
            <person name="Sasaki A."/>
            <person name="Sasakura Y."/>
            <person name="Shoguchi E."/>
            <person name="Shin-i T."/>
            <person name="Spagnuolo A."/>
            <person name="Stainier D."/>
            <person name="Suzuki M.M."/>
            <person name="Tassy O."/>
            <person name="Takatori N."/>
            <person name="Tokuoka M."/>
            <person name="Yagi K."/>
            <person name="Yoshizaki F."/>
            <person name="Wada S."/>
            <person name="Zhang C."/>
            <person name="Hyatt P.D."/>
            <person name="Larimer F."/>
            <person name="Detter C."/>
            <person name="Doggett N."/>
            <person name="Glavina T."/>
            <person name="Hawkins T."/>
            <person name="Richardson P."/>
            <person name="Lucas S."/>
            <person name="Kohara Y."/>
            <person name="Levine M."/>
            <person name="Satoh N."/>
            <person name="Rokhsar D.S."/>
        </authorList>
    </citation>
    <scope>NUCLEOTIDE SEQUENCE [LARGE SCALE GENOMIC DNA]</scope>
</reference>
<dbReference type="Pfam" id="PF01161">
    <property type="entry name" value="PBP"/>
    <property type="match status" value="1"/>
</dbReference>
<evidence type="ECO:0000313" key="1">
    <source>
        <dbReference type="Ensembl" id="ENSCINP00000007360.3"/>
    </source>
</evidence>
<dbReference type="Proteomes" id="UP000008144">
    <property type="component" value="Chromosome 1"/>
</dbReference>